<proteinExistence type="predicted"/>
<sequence>MISLGKILHFLLKNKFLRRVVKALMALIILSVEKKSLVIRSYQIQYLLLILIVFLTGRLNDICPDLFRLKEIMQTRMTKSLCVSNSDKPVSFAREYGMSSATRKEISVKDKKQDNGDEIAILEPVSKDEHHLLDALDFIAPLIVGTAGKNPSLALNTSGDDSLLALGPTSNLLTSSLVPEMTKSKKRDSTHAQLVKEREKAVDKKLKVMDAAAKAFQDKKIAIKEAYFLKVREDHWKKETLDADMNMILGMASLFYWSEKKIREEYA</sequence>
<dbReference type="GeneID" id="29002718"/>
<dbReference type="InParanoid" id="A0A162U9D4"/>
<dbReference type="RefSeq" id="XP_018292582.1">
    <property type="nucleotide sequence ID" value="XM_018441812.1"/>
</dbReference>
<accession>A0A162U9D4</accession>
<dbReference type="AlphaFoldDB" id="A0A162U9D4"/>
<reference evidence="2" key="1">
    <citation type="submission" date="2015-06" db="EMBL/GenBank/DDBJ databases">
        <title>Expansion of signal transduction pathways in fungi by whole-genome duplication.</title>
        <authorList>
            <consortium name="DOE Joint Genome Institute"/>
            <person name="Corrochano L.M."/>
            <person name="Kuo A."/>
            <person name="Marcet-Houben M."/>
            <person name="Polaino S."/>
            <person name="Salamov A."/>
            <person name="Villalobos J.M."/>
            <person name="Alvarez M.I."/>
            <person name="Avalos J."/>
            <person name="Benito E.P."/>
            <person name="Benoit I."/>
            <person name="Burger G."/>
            <person name="Camino L.P."/>
            <person name="Canovas D."/>
            <person name="Cerda-Olmedo E."/>
            <person name="Cheng J.-F."/>
            <person name="Dominguez A."/>
            <person name="Elias M."/>
            <person name="Eslava A.P."/>
            <person name="Glaser F."/>
            <person name="Grimwood J."/>
            <person name="Gutierrez G."/>
            <person name="Heitman J."/>
            <person name="Henrissat B."/>
            <person name="Iturriaga E.A."/>
            <person name="Lang B.F."/>
            <person name="Lavin J.L."/>
            <person name="Lee S."/>
            <person name="Li W."/>
            <person name="Lindquist E."/>
            <person name="Lopez-Garcia S."/>
            <person name="Luque E.M."/>
            <person name="Marcos A.T."/>
            <person name="Martin J."/>
            <person name="McCluskey K."/>
            <person name="Medina H.R."/>
            <person name="Miralles-Duran A."/>
            <person name="Miyazaki A."/>
            <person name="Munoz-Torres E."/>
            <person name="Oguiza J.A."/>
            <person name="Ohm R."/>
            <person name="Olmedo M."/>
            <person name="Orejas M."/>
            <person name="Ortiz-Castellanos L."/>
            <person name="Pisabarro A.G."/>
            <person name="Rodriguez-Romero J."/>
            <person name="Ruiz-Herrera J."/>
            <person name="Ruiz-Vazquez R."/>
            <person name="Sanz C."/>
            <person name="Schackwitz W."/>
            <person name="Schmutz J."/>
            <person name="Shahriari M."/>
            <person name="Shelest E."/>
            <person name="Silva-Franco F."/>
            <person name="Soanes D."/>
            <person name="Syed K."/>
            <person name="Tagua V.G."/>
            <person name="Talbot N.J."/>
            <person name="Thon M."/>
            <person name="De vries R.P."/>
            <person name="Wiebenga A."/>
            <person name="Yadav J.S."/>
            <person name="Braun E.L."/>
            <person name="Baker S."/>
            <person name="Garre V."/>
            <person name="Horwitz B."/>
            <person name="Torres-Martinez S."/>
            <person name="Idnurm A."/>
            <person name="Herrera-Estrella A."/>
            <person name="Gabaldon T."/>
            <person name="Grigoriev I.V."/>
        </authorList>
    </citation>
    <scope>NUCLEOTIDE SEQUENCE [LARGE SCALE GENOMIC DNA]</scope>
    <source>
        <strain evidence="2">NRRL 1555(-)</strain>
    </source>
</reference>
<dbReference type="EMBL" id="KV440979">
    <property type="protein sequence ID" value="OAD74542.1"/>
    <property type="molecule type" value="Genomic_DNA"/>
</dbReference>
<dbReference type="VEuPathDB" id="FungiDB:PHYBLDRAFT_67538"/>
<evidence type="ECO:0000313" key="1">
    <source>
        <dbReference type="EMBL" id="OAD74542.1"/>
    </source>
</evidence>
<organism evidence="1 2">
    <name type="scientific">Phycomyces blakesleeanus (strain ATCC 8743b / DSM 1359 / FGSC 10004 / NBRC 33097 / NRRL 1555)</name>
    <dbReference type="NCBI Taxonomy" id="763407"/>
    <lineage>
        <taxon>Eukaryota</taxon>
        <taxon>Fungi</taxon>
        <taxon>Fungi incertae sedis</taxon>
        <taxon>Mucoromycota</taxon>
        <taxon>Mucoromycotina</taxon>
        <taxon>Mucoromycetes</taxon>
        <taxon>Mucorales</taxon>
        <taxon>Phycomycetaceae</taxon>
        <taxon>Phycomyces</taxon>
    </lineage>
</organism>
<dbReference type="Proteomes" id="UP000077315">
    <property type="component" value="Unassembled WGS sequence"/>
</dbReference>
<evidence type="ECO:0000313" key="2">
    <source>
        <dbReference type="Proteomes" id="UP000077315"/>
    </source>
</evidence>
<protein>
    <submittedName>
        <fullName evidence="1">Uncharacterized protein</fullName>
    </submittedName>
</protein>
<name>A0A162U9D4_PHYB8</name>
<gene>
    <name evidence="1" type="ORF">PHYBLDRAFT_67538</name>
</gene>
<keyword evidence="2" id="KW-1185">Reference proteome</keyword>